<dbReference type="InterPro" id="IPR045749">
    <property type="entry name" value="DUF6090"/>
</dbReference>
<protein>
    <submittedName>
        <fullName evidence="2">DUF6090 family protein</fullName>
    </submittedName>
</protein>
<reference evidence="2 3" key="1">
    <citation type="submission" date="2023-09" db="EMBL/GenBank/DDBJ databases">
        <authorList>
            <person name="Rey-Velasco X."/>
        </authorList>
    </citation>
    <scope>NUCLEOTIDE SEQUENCE [LARGE SCALE GENOMIC DNA]</scope>
    <source>
        <strain evidence="2 3">P007</strain>
    </source>
</reference>
<evidence type="ECO:0000313" key="2">
    <source>
        <dbReference type="EMBL" id="MDT0620744.1"/>
    </source>
</evidence>
<keyword evidence="1" id="KW-0812">Transmembrane</keyword>
<keyword evidence="3" id="KW-1185">Reference proteome</keyword>
<evidence type="ECO:0000313" key="3">
    <source>
        <dbReference type="Proteomes" id="UP001250662"/>
    </source>
</evidence>
<sequence length="248" mass="29088">MLKFFRKTRQVLLSKGETGKYLKYALGEIILVVIGILIALQINNWNENKKEHEKELAFLKEINLDFKSNKVQLDSINRYNEVSLHAAVRLLAIVQTFDLKNPKFDKSNIQFKDSIGYYYGLMWRNKSFNPKNGSVQALLNSSSFDLIVNDTLRRNLISWKDVLNDYLEEEDFAKTFLFNEYKPWSRVNFDPDIEDDPEYITAFFSKRHRNFMNQRAGDLNNNLVMAKEEGIITMINDIVRLTEPDPND</sequence>
<evidence type="ECO:0000256" key="1">
    <source>
        <dbReference type="SAM" id="Phobius"/>
    </source>
</evidence>
<dbReference type="EMBL" id="JAVRHU010000001">
    <property type="protein sequence ID" value="MDT0620744.1"/>
    <property type="molecule type" value="Genomic_DNA"/>
</dbReference>
<comment type="caution">
    <text evidence="2">The sequence shown here is derived from an EMBL/GenBank/DDBJ whole genome shotgun (WGS) entry which is preliminary data.</text>
</comment>
<gene>
    <name evidence="2" type="ORF">RM520_03845</name>
</gene>
<keyword evidence="1" id="KW-0472">Membrane</keyword>
<feature type="transmembrane region" description="Helical" evidence="1">
    <location>
        <begin position="21"/>
        <end position="40"/>
    </location>
</feature>
<dbReference type="Pfam" id="PF19578">
    <property type="entry name" value="DUF6090"/>
    <property type="match status" value="1"/>
</dbReference>
<accession>A0ABU3BF10</accession>
<proteinExistence type="predicted"/>
<dbReference type="Proteomes" id="UP001250662">
    <property type="component" value="Unassembled WGS sequence"/>
</dbReference>
<dbReference type="RefSeq" id="WP_311387031.1">
    <property type="nucleotide sequence ID" value="NZ_JAVRHU010000001.1"/>
</dbReference>
<name>A0ABU3BF10_9FLAO</name>
<organism evidence="2 3">
    <name type="scientific">Croceitalea vernalis</name>
    <dbReference type="NCBI Taxonomy" id="3075599"/>
    <lineage>
        <taxon>Bacteria</taxon>
        <taxon>Pseudomonadati</taxon>
        <taxon>Bacteroidota</taxon>
        <taxon>Flavobacteriia</taxon>
        <taxon>Flavobacteriales</taxon>
        <taxon>Flavobacteriaceae</taxon>
        <taxon>Croceitalea</taxon>
    </lineage>
</organism>
<keyword evidence="1" id="KW-1133">Transmembrane helix</keyword>